<evidence type="ECO:0000313" key="7">
    <source>
        <dbReference type="EMBL" id="KAF8568301.1"/>
    </source>
</evidence>
<dbReference type="InterPro" id="IPR001781">
    <property type="entry name" value="Znf_LIM"/>
</dbReference>
<keyword evidence="3 4" id="KW-0440">LIM domain</keyword>
<comment type="caution">
    <text evidence="7">The sequence shown here is derived from an EMBL/GenBank/DDBJ whole genome shotgun (WGS) entry which is preliminary data.</text>
</comment>
<name>A0A8T0DNL9_9TREM</name>
<dbReference type="PROSITE" id="PS00478">
    <property type="entry name" value="LIM_DOMAIN_1"/>
    <property type="match status" value="5"/>
</dbReference>
<feature type="domain" description="LIM zinc-binding" evidence="6">
    <location>
        <begin position="634"/>
        <end position="694"/>
    </location>
</feature>
<sequence length="712" mass="80458">MRNKTVYCFACREPVEEWEGLCVVDRLCHRSCFKCQICQQALDSRMFCVIMGEMFCERHYAEMLSSKVKLIDASRSNRKTASNDHLERFSPWNISISVYIHTLHSIDNYKVVRGKLQCEPFCSALKNGLINGEKNSASRMTGGQQTHYKEEFVTAPIQRPRLDNRCARCSLEVNLDDRTVFQDRLFHKTCFTCRRCDRVISGSQFDLKEEGPVCPLCCSEEPETFRPPNPTPGQIGSPTSRHRPLSTQSLKNTSPAHRSANIGPPAFLPTDNESPPTCVANPDKVAKIQRQLEKIQLSALEDMNCYTCGKKVYVAEQLNILNRIYHVKCFQCKFCKKPLGSTKYQIVEGNPYCIPHSKMISSMKSSSMTNLVAPIGQEELKKDDTSRPSDSQPKPPVQTSNPVITNESEIFQPEPAECNLCYVCSKKVYPAERLNILKRIYHRNCFRCHTCQHLLEISRFGVIDGVPYCNPHHKQALNLGAWGKPDVPDSSPSTKPPATHSIVSDAVKCYSCGTKVYPAEQLNILKRTYHRNCFKCGTCQKVLDISHFGVHEDIPYCEPHHKQAVNLIASSTTNLNVNDLVNQAPHSLLMEIEPIRELNVQPGANRLIMPTDVLSHPTDVATGISEKSSSPSKTRCFVCRKFTSPTNALILSDRVYHADCMKCHKCLKPLGRWNYKEIDGYIYCPKDHAELLMSQVSKHQNPSPSFSSVEVE</sequence>
<evidence type="ECO:0000256" key="4">
    <source>
        <dbReference type="PROSITE-ProRule" id="PRU00125"/>
    </source>
</evidence>
<feature type="domain" description="LIM zinc-binding" evidence="6">
    <location>
        <begin position="164"/>
        <end position="224"/>
    </location>
</feature>
<evidence type="ECO:0000256" key="1">
    <source>
        <dbReference type="ARBA" id="ARBA00022723"/>
    </source>
</evidence>
<dbReference type="Proteomes" id="UP000699462">
    <property type="component" value="Unassembled WGS sequence"/>
</dbReference>
<dbReference type="Gene3D" id="2.10.110.10">
    <property type="entry name" value="Cysteine Rich Protein"/>
    <property type="match status" value="6"/>
</dbReference>
<feature type="domain" description="LIM zinc-binding" evidence="6">
    <location>
        <begin position="303"/>
        <end position="363"/>
    </location>
</feature>
<evidence type="ECO:0000256" key="5">
    <source>
        <dbReference type="SAM" id="MobiDB-lite"/>
    </source>
</evidence>
<evidence type="ECO:0000313" key="8">
    <source>
        <dbReference type="Proteomes" id="UP000699462"/>
    </source>
</evidence>
<dbReference type="EMBL" id="JTDF01002926">
    <property type="protein sequence ID" value="KAF8568301.1"/>
    <property type="molecule type" value="Genomic_DNA"/>
</dbReference>
<evidence type="ECO:0000256" key="3">
    <source>
        <dbReference type="ARBA" id="ARBA00023038"/>
    </source>
</evidence>
<feature type="compositionally biased region" description="Polar residues" evidence="5">
    <location>
        <begin position="388"/>
        <end position="403"/>
    </location>
</feature>
<proteinExistence type="predicted"/>
<reference evidence="7 8" key="1">
    <citation type="submission" date="2019-07" db="EMBL/GenBank/DDBJ databases">
        <title>Annotation for the trematode Paragonimus westermani.</title>
        <authorList>
            <person name="Choi Y.-J."/>
        </authorList>
    </citation>
    <scope>NUCLEOTIDE SEQUENCE [LARGE SCALE GENOMIC DNA]</scope>
    <source>
        <strain evidence="7">180907_Pwestermani</strain>
    </source>
</reference>
<feature type="domain" description="LIM zinc-binding" evidence="6">
    <location>
        <begin position="6"/>
        <end position="66"/>
    </location>
</feature>
<evidence type="ECO:0000259" key="6">
    <source>
        <dbReference type="PROSITE" id="PS50023"/>
    </source>
</evidence>
<accession>A0A8T0DNL9</accession>
<protein>
    <recommendedName>
        <fullName evidence="6">LIM zinc-binding domain-containing protein</fullName>
    </recommendedName>
</protein>
<dbReference type="SMART" id="SM00132">
    <property type="entry name" value="LIM"/>
    <property type="match status" value="6"/>
</dbReference>
<dbReference type="OrthoDB" id="6232656at2759"/>
<dbReference type="SUPFAM" id="SSF57716">
    <property type="entry name" value="Glucocorticoid receptor-like (DNA-binding domain)"/>
    <property type="match status" value="5"/>
</dbReference>
<organism evidence="7 8">
    <name type="scientific">Paragonimus westermani</name>
    <dbReference type="NCBI Taxonomy" id="34504"/>
    <lineage>
        <taxon>Eukaryota</taxon>
        <taxon>Metazoa</taxon>
        <taxon>Spiralia</taxon>
        <taxon>Lophotrochozoa</taxon>
        <taxon>Platyhelminthes</taxon>
        <taxon>Trematoda</taxon>
        <taxon>Digenea</taxon>
        <taxon>Plagiorchiida</taxon>
        <taxon>Troglotremata</taxon>
        <taxon>Troglotrematidae</taxon>
        <taxon>Paragonimus</taxon>
    </lineage>
</organism>
<feature type="compositionally biased region" description="Polar residues" evidence="5">
    <location>
        <begin position="232"/>
        <end position="256"/>
    </location>
</feature>
<keyword evidence="8" id="KW-1185">Reference proteome</keyword>
<dbReference type="PANTHER" id="PTHR24206">
    <property type="entry name" value="OS06G0237300 PROTEIN"/>
    <property type="match status" value="1"/>
</dbReference>
<gene>
    <name evidence="7" type="ORF">P879_04022</name>
</gene>
<dbReference type="GO" id="GO:0046872">
    <property type="term" value="F:metal ion binding"/>
    <property type="evidence" value="ECO:0007669"/>
    <property type="project" value="UniProtKB-KW"/>
</dbReference>
<dbReference type="CDD" id="cd09358">
    <property type="entry name" value="LIM_Mical_like"/>
    <property type="match status" value="2"/>
</dbReference>
<feature type="domain" description="LIM zinc-binding" evidence="6">
    <location>
        <begin position="419"/>
        <end position="479"/>
    </location>
</feature>
<dbReference type="PROSITE" id="PS50023">
    <property type="entry name" value="LIM_DOMAIN_2"/>
    <property type="match status" value="6"/>
</dbReference>
<keyword evidence="1 4" id="KW-0479">Metal-binding</keyword>
<dbReference type="Pfam" id="PF00412">
    <property type="entry name" value="LIM"/>
    <property type="match status" value="6"/>
</dbReference>
<feature type="region of interest" description="Disordered" evidence="5">
    <location>
        <begin position="380"/>
        <end position="403"/>
    </location>
</feature>
<evidence type="ECO:0000256" key="2">
    <source>
        <dbReference type="ARBA" id="ARBA00022833"/>
    </source>
</evidence>
<feature type="domain" description="LIM zinc-binding" evidence="6">
    <location>
        <begin position="507"/>
        <end position="567"/>
    </location>
</feature>
<dbReference type="CDD" id="cd08368">
    <property type="entry name" value="LIM"/>
    <property type="match status" value="1"/>
</dbReference>
<keyword evidence="2 4" id="KW-0862">Zinc</keyword>
<feature type="region of interest" description="Disordered" evidence="5">
    <location>
        <begin position="225"/>
        <end position="260"/>
    </location>
</feature>
<dbReference type="AlphaFoldDB" id="A0A8T0DNL9"/>